<dbReference type="AlphaFoldDB" id="E3NVV4"/>
<evidence type="ECO:0000313" key="2">
    <source>
        <dbReference type="EMBL" id="EFO99370.1"/>
    </source>
</evidence>
<dbReference type="OMA" id="WTDKLGP"/>
<organism evidence="3">
    <name type="scientific">Caenorhabditis remanei</name>
    <name type="common">Caenorhabditis vulgaris</name>
    <dbReference type="NCBI Taxonomy" id="31234"/>
    <lineage>
        <taxon>Eukaryota</taxon>
        <taxon>Metazoa</taxon>
        <taxon>Ecdysozoa</taxon>
        <taxon>Nematoda</taxon>
        <taxon>Chromadorea</taxon>
        <taxon>Rhabditida</taxon>
        <taxon>Rhabditina</taxon>
        <taxon>Rhabditomorpha</taxon>
        <taxon>Rhabditoidea</taxon>
        <taxon>Rhabditidae</taxon>
        <taxon>Peloderinae</taxon>
        <taxon>Caenorhabditis</taxon>
    </lineage>
</organism>
<dbReference type="Proteomes" id="UP000008281">
    <property type="component" value="Unassembled WGS sequence"/>
</dbReference>
<proteinExistence type="predicted"/>
<dbReference type="eggNOG" id="ENOG502TII2">
    <property type="taxonomic scope" value="Eukaryota"/>
</dbReference>
<reference evidence="2" key="1">
    <citation type="submission" date="2007-07" db="EMBL/GenBank/DDBJ databases">
        <title>PCAP assembly of the Caenorhabditis remanei genome.</title>
        <authorList>
            <consortium name="The Caenorhabditis remanei Sequencing Consortium"/>
            <person name="Wilson R.K."/>
        </authorList>
    </citation>
    <scope>NUCLEOTIDE SEQUENCE [LARGE SCALE GENOMIC DNA]</scope>
    <source>
        <strain evidence="2">PB4641</strain>
    </source>
</reference>
<dbReference type="EMBL" id="DS271167">
    <property type="protein sequence ID" value="EFO99370.1"/>
    <property type="molecule type" value="Genomic_DNA"/>
</dbReference>
<accession>E3NVV4</accession>
<dbReference type="FunCoup" id="E3NVV4">
    <property type="interactions" value="1763"/>
</dbReference>
<sequence length="153" mass="17416">MAAASSSSSSSSAHSDCSSKSSIESISLPQYTREDSVEKRMKRIGDTVKVDEKRLAEWTDKLGPLYGSVPLCESIMDLHFQLIPAIETLKKAREHSSDKLKEEISKLIVDYTIFTVFLEKMVDQMHHDPDFLRAHNAFPTRRKRDKLCETPKE</sequence>
<dbReference type="InParanoid" id="E3NVV4"/>
<evidence type="ECO:0000256" key="1">
    <source>
        <dbReference type="SAM" id="MobiDB-lite"/>
    </source>
</evidence>
<feature type="region of interest" description="Disordered" evidence="1">
    <location>
        <begin position="1"/>
        <end position="26"/>
    </location>
</feature>
<protein>
    <submittedName>
        <fullName evidence="2">Uncharacterized protein</fullName>
    </submittedName>
</protein>
<evidence type="ECO:0000313" key="3">
    <source>
        <dbReference type="Proteomes" id="UP000008281"/>
    </source>
</evidence>
<gene>
    <name evidence="2" type="ORF">CRE_09950</name>
</gene>
<name>E3NVV4_CAERE</name>
<dbReference type="HOGENOM" id="CLU_133438_0_0_1"/>
<dbReference type="OrthoDB" id="5820547at2759"/>
<keyword evidence="3" id="KW-1185">Reference proteome</keyword>